<dbReference type="EMBL" id="AP023420">
    <property type="protein sequence ID" value="BCK83849.1"/>
    <property type="molecule type" value="Genomic_DNA"/>
</dbReference>
<proteinExistence type="predicted"/>
<evidence type="ECO:0000313" key="4">
    <source>
        <dbReference type="Proteomes" id="UP000679848"/>
    </source>
</evidence>
<dbReference type="InterPro" id="IPR025436">
    <property type="entry name" value="DUF4179"/>
</dbReference>
<gene>
    <name evidence="3" type="ORF">MM59RIKEN_11680</name>
</gene>
<dbReference type="AlphaFoldDB" id="A0A810Q6D6"/>
<dbReference type="Pfam" id="PF13786">
    <property type="entry name" value="DUF4179"/>
    <property type="match status" value="1"/>
</dbReference>
<keyword evidence="1" id="KW-1133">Transmembrane helix</keyword>
<sequence length="350" mass="37195">MNRQFEYTSAMQDLHFTPQQKVEIAARAAEAAQAAPRRKRRPIGRTALIAACLTVVLAVSAGATGVLKSAIDVFSPIFGGSAAQTEIIDKIGYPVGASDTDNGVTITADAVMGDRYNAVVIYTISRDDGTALLPEGAEDAMLLVHGNGTDLSILGGTHGGSYFVVEDPAASSIQMVETRSSDVPLNDCTATAVFENLYQWDEETGEAVPIVEGKWKLKFEMAYEDSSITLGSGETFSQGGMTFTIDAVTISPVAYKVDYAVDREVVWSESGSGRQDPEDARQMEQYLENVEILLTKTDGTVIDLSNAGGSIGPEDGKTVCSKGEVFDEILPLEELASVSVGGVEFPIPAE</sequence>
<dbReference type="KEGG" id="pfaa:MM59RIKEN_11680"/>
<evidence type="ECO:0000313" key="3">
    <source>
        <dbReference type="EMBL" id="BCK83849.1"/>
    </source>
</evidence>
<name>A0A810Q6D6_9FIRM</name>
<dbReference type="Gene3D" id="2.60.40.1630">
    <property type="entry name" value="bacillus anthracis domain"/>
    <property type="match status" value="1"/>
</dbReference>
<evidence type="ECO:0000256" key="1">
    <source>
        <dbReference type="SAM" id="Phobius"/>
    </source>
</evidence>
<keyword evidence="4" id="KW-1185">Reference proteome</keyword>
<keyword evidence="1" id="KW-0472">Membrane</keyword>
<accession>A0A810Q6D6</accession>
<dbReference type="RefSeq" id="WP_213542895.1">
    <property type="nucleotide sequence ID" value="NZ_AP023420.1"/>
</dbReference>
<dbReference type="Proteomes" id="UP000679848">
    <property type="component" value="Chromosome"/>
</dbReference>
<organism evidence="3 4">
    <name type="scientific">Pusillibacter faecalis</name>
    <dbReference type="NCBI Taxonomy" id="2714358"/>
    <lineage>
        <taxon>Bacteria</taxon>
        <taxon>Bacillati</taxon>
        <taxon>Bacillota</taxon>
        <taxon>Clostridia</taxon>
        <taxon>Eubacteriales</taxon>
        <taxon>Oscillospiraceae</taxon>
        <taxon>Pusillibacter</taxon>
    </lineage>
</organism>
<feature type="domain" description="DUF4179" evidence="2">
    <location>
        <begin position="39"/>
        <end position="125"/>
    </location>
</feature>
<feature type="transmembrane region" description="Helical" evidence="1">
    <location>
        <begin position="47"/>
        <end position="67"/>
    </location>
</feature>
<protein>
    <recommendedName>
        <fullName evidence="2">DUF4179 domain-containing protein</fullName>
    </recommendedName>
</protein>
<reference evidence="3" key="1">
    <citation type="submission" date="2020-09" db="EMBL/GenBank/DDBJ databases">
        <title>New species isolated from human feces.</title>
        <authorList>
            <person name="Kitahara M."/>
            <person name="Shigeno Y."/>
            <person name="Shime M."/>
            <person name="Matsumoto Y."/>
            <person name="Nakamura S."/>
            <person name="Motooka D."/>
            <person name="Fukuoka S."/>
            <person name="Nishikawa H."/>
            <person name="Benno Y."/>
        </authorList>
    </citation>
    <scope>NUCLEOTIDE SEQUENCE</scope>
    <source>
        <strain evidence="3">MM59</strain>
    </source>
</reference>
<keyword evidence="1" id="KW-0812">Transmembrane</keyword>
<evidence type="ECO:0000259" key="2">
    <source>
        <dbReference type="Pfam" id="PF13786"/>
    </source>
</evidence>